<gene>
    <name evidence="2" type="ORF">LEP1GSC124_0556</name>
</gene>
<comment type="caution">
    <text evidence="2">The sequence shown here is derived from an EMBL/GenBank/DDBJ whole genome shotgun (WGS) entry which is preliminary data.</text>
</comment>
<protein>
    <submittedName>
        <fullName evidence="2">Uncharacterized protein</fullName>
    </submittedName>
</protein>
<reference evidence="2 3" key="1">
    <citation type="submission" date="2013-01" db="EMBL/GenBank/DDBJ databases">
        <authorList>
            <person name="Harkins D.M."/>
            <person name="Durkin A.S."/>
            <person name="Brinkac L.M."/>
            <person name="Haft D.H."/>
            <person name="Selengut J.D."/>
            <person name="Sanka R."/>
            <person name="DePew J."/>
            <person name="Purushe J."/>
            <person name="Picardeau M."/>
            <person name="Werts C."/>
            <person name="Goarant C."/>
            <person name="Vinetz J.M."/>
            <person name="Sutton G.G."/>
            <person name="Nierman W.C."/>
            <person name="Fouts D.E."/>
        </authorList>
    </citation>
    <scope>NUCLEOTIDE SEQUENCE [LARGE SCALE GENOMIC DNA]</scope>
    <source>
        <strain evidence="2 3">200701872</strain>
    </source>
</reference>
<name>M7A3S8_LEPIR</name>
<evidence type="ECO:0000313" key="3">
    <source>
        <dbReference type="Proteomes" id="UP000012117"/>
    </source>
</evidence>
<proteinExistence type="predicted"/>
<sequence>MNDETRYYLRDLLILGLIILLSVVLAEAIQFSDQKTI</sequence>
<dbReference type="EMBL" id="AKWN02000445">
    <property type="protein sequence ID" value="EMP05389.1"/>
    <property type="molecule type" value="Genomic_DNA"/>
</dbReference>
<organism evidence="2 3">
    <name type="scientific">Leptospira interrogans serovar Pyrogenes str. 200701872</name>
    <dbReference type="NCBI Taxonomy" id="1193029"/>
    <lineage>
        <taxon>Bacteria</taxon>
        <taxon>Pseudomonadati</taxon>
        <taxon>Spirochaetota</taxon>
        <taxon>Spirochaetia</taxon>
        <taxon>Leptospirales</taxon>
        <taxon>Leptospiraceae</taxon>
        <taxon>Leptospira</taxon>
    </lineage>
</organism>
<dbReference type="Proteomes" id="UP000012117">
    <property type="component" value="Unassembled WGS sequence"/>
</dbReference>
<keyword evidence="1" id="KW-0812">Transmembrane</keyword>
<dbReference type="AlphaFoldDB" id="M7A3S8"/>
<keyword evidence="1" id="KW-1133">Transmembrane helix</keyword>
<accession>M7A3S8</accession>
<keyword evidence="1" id="KW-0472">Membrane</keyword>
<evidence type="ECO:0000256" key="1">
    <source>
        <dbReference type="SAM" id="Phobius"/>
    </source>
</evidence>
<evidence type="ECO:0000313" key="2">
    <source>
        <dbReference type="EMBL" id="EMP05389.1"/>
    </source>
</evidence>
<feature type="transmembrane region" description="Helical" evidence="1">
    <location>
        <begin position="12"/>
        <end position="31"/>
    </location>
</feature>
<feature type="non-terminal residue" evidence="2">
    <location>
        <position position="37"/>
    </location>
</feature>